<organism evidence="2 3">
    <name type="scientific">Pacificimonas flava</name>
    <dbReference type="NCBI Taxonomy" id="1234595"/>
    <lineage>
        <taxon>Bacteria</taxon>
        <taxon>Pseudomonadati</taxon>
        <taxon>Pseudomonadota</taxon>
        <taxon>Alphaproteobacteria</taxon>
        <taxon>Sphingomonadales</taxon>
        <taxon>Sphingosinicellaceae</taxon>
        <taxon>Pacificimonas</taxon>
    </lineage>
</organism>
<feature type="region of interest" description="Disordered" evidence="1">
    <location>
        <begin position="113"/>
        <end position="132"/>
    </location>
</feature>
<proteinExistence type="predicted"/>
<reference evidence="3" key="1">
    <citation type="submission" date="2017-05" db="EMBL/GenBank/DDBJ databases">
        <authorList>
            <person name="Lin X."/>
        </authorList>
    </citation>
    <scope>NUCLEOTIDE SEQUENCE [LARGE SCALE GENOMIC DNA]</scope>
    <source>
        <strain evidence="3">JLT2012</strain>
    </source>
</reference>
<dbReference type="Pfam" id="PF07323">
    <property type="entry name" value="DUF1465"/>
    <property type="match status" value="1"/>
</dbReference>
<dbReference type="InterPro" id="IPR038301">
    <property type="entry name" value="AraC-like_sf"/>
</dbReference>
<evidence type="ECO:0000313" key="3">
    <source>
        <dbReference type="Proteomes" id="UP000198462"/>
    </source>
</evidence>
<dbReference type="Proteomes" id="UP000198462">
    <property type="component" value="Unassembled WGS sequence"/>
</dbReference>
<comment type="caution">
    <text evidence="2">The sequence shown here is derived from an EMBL/GenBank/DDBJ whole genome shotgun (WGS) entry which is preliminary data.</text>
</comment>
<dbReference type="Gene3D" id="1.10.8.930">
    <property type="entry name" value="Protein of unknown function DUF1465"/>
    <property type="match status" value="1"/>
</dbReference>
<dbReference type="InterPro" id="IPR010848">
    <property type="entry name" value="DUF1465"/>
</dbReference>
<evidence type="ECO:0000313" key="2">
    <source>
        <dbReference type="EMBL" id="OWV34607.1"/>
    </source>
</evidence>
<name>A0A219B8E5_9SPHN</name>
<dbReference type="OrthoDB" id="9799531at2"/>
<sequence>MRLADDARLYFDEAGKTDRERLLPMQRVQFSCESLRVTTRLMHAVSWLLNRKAVAAGELSEEEGLSPERRLGRAGDAACDEETLGALPDRAREIIEASRDLYERVKRLDATLAEDAPPSPARKLMGDLEKRF</sequence>
<dbReference type="AlphaFoldDB" id="A0A219B8E5"/>
<keyword evidence="3" id="KW-1185">Reference proteome</keyword>
<protein>
    <submittedName>
        <fullName evidence="2">Uncharacterized protein</fullName>
    </submittedName>
</protein>
<evidence type="ECO:0000256" key="1">
    <source>
        <dbReference type="SAM" id="MobiDB-lite"/>
    </source>
</evidence>
<accession>A0A219B8E5</accession>
<gene>
    <name evidence="2" type="ORF">B5C34_03015</name>
</gene>
<dbReference type="EMBL" id="NFZT01000001">
    <property type="protein sequence ID" value="OWV34607.1"/>
    <property type="molecule type" value="Genomic_DNA"/>
</dbReference>